<dbReference type="GO" id="GO:0016020">
    <property type="term" value="C:membrane"/>
    <property type="evidence" value="ECO:0007669"/>
    <property type="project" value="TreeGrafter"/>
</dbReference>
<dbReference type="Proteomes" id="UP000194137">
    <property type="component" value="Chromosome"/>
</dbReference>
<dbReference type="GO" id="GO:0016491">
    <property type="term" value="F:oxidoreductase activity"/>
    <property type="evidence" value="ECO:0007669"/>
    <property type="project" value="UniProtKB-KW"/>
</dbReference>
<dbReference type="PROSITE" id="PS00061">
    <property type="entry name" value="ADH_SHORT"/>
    <property type="match status" value="1"/>
</dbReference>
<sequence>MKSVKVSLTQTEHVHYRTRFVRDASPPMSCRFRFFLRVAPRHHRTCIIRRADEYPGFPARYGIYGSMIRAIVITGAASGIGQALALRYARDGARLGLLDANAAGLANVSERCRALGADVYSHTIDVRERAALGAWLAGFDDAQPIDILFANAGVISGVADGHSAESVDASFELMDINVLGILNTIHPLLPRMIARRRGTIAITSSVAGFAPLPQMPSYSASKAAILSYGMSLRAGLRAHGVKVSVICPGYVNTPMAIRVQGAKPFVRSVEYAAEKIHRGIERNVPVIAFPWYFALVMRLGGLLPDRVRQHALSVARFSVAPKQP</sequence>
<comment type="similarity">
    <text evidence="1 3">Belongs to the short-chain dehydrogenases/reductases (SDR) family.</text>
</comment>
<name>A0A1W6ZY72_9HYPH</name>
<dbReference type="InterPro" id="IPR036291">
    <property type="entry name" value="NAD(P)-bd_dom_sf"/>
</dbReference>
<evidence type="ECO:0008006" key="6">
    <source>
        <dbReference type="Google" id="ProtNLM"/>
    </source>
</evidence>
<dbReference type="InterPro" id="IPR020904">
    <property type="entry name" value="Sc_DH/Rdtase_CS"/>
</dbReference>
<accession>A0A1W6ZY72</accession>
<evidence type="ECO:0000313" key="5">
    <source>
        <dbReference type="Proteomes" id="UP000194137"/>
    </source>
</evidence>
<evidence type="ECO:0000256" key="3">
    <source>
        <dbReference type="RuleBase" id="RU000363"/>
    </source>
</evidence>
<evidence type="ECO:0000313" key="4">
    <source>
        <dbReference type="EMBL" id="ARQ02294.1"/>
    </source>
</evidence>
<dbReference type="STRING" id="1235591.CAK95_26730"/>
<dbReference type="PANTHER" id="PTHR44196">
    <property type="entry name" value="DEHYDROGENASE/REDUCTASE SDR FAMILY MEMBER 7B"/>
    <property type="match status" value="1"/>
</dbReference>
<reference evidence="4 5" key="1">
    <citation type="submission" date="2017-05" db="EMBL/GenBank/DDBJ databases">
        <title>Full genome sequence of Pseudorhodoplanes sinuspersici.</title>
        <authorList>
            <person name="Dastgheib S.M.M."/>
            <person name="Shavandi M."/>
            <person name="Tirandaz H."/>
        </authorList>
    </citation>
    <scope>NUCLEOTIDE SEQUENCE [LARGE SCALE GENOMIC DNA]</scope>
    <source>
        <strain evidence="4 5">RIPI110</strain>
    </source>
</reference>
<evidence type="ECO:0000256" key="2">
    <source>
        <dbReference type="ARBA" id="ARBA00023002"/>
    </source>
</evidence>
<dbReference type="PANTHER" id="PTHR44196:SF1">
    <property type="entry name" value="DEHYDROGENASE_REDUCTASE SDR FAMILY MEMBER 7B"/>
    <property type="match status" value="1"/>
</dbReference>
<dbReference type="PRINTS" id="PR00080">
    <property type="entry name" value="SDRFAMILY"/>
</dbReference>
<dbReference type="EMBL" id="CP021112">
    <property type="protein sequence ID" value="ARQ02294.1"/>
    <property type="molecule type" value="Genomic_DNA"/>
</dbReference>
<dbReference type="AlphaFoldDB" id="A0A1W6ZY72"/>
<organism evidence="4 5">
    <name type="scientific">Pseudorhodoplanes sinuspersici</name>
    <dbReference type="NCBI Taxonomy" id="1235591"/>
    <lineage>
        <taxon>Bacteria</taxon>
        <taxon>Pseudomonadati</taxon>
        <taxon>Pseudomonadota</taxon>
        <taxon>Alphaproteobacteria</taxon>
        <taxon>Hyphomicrobiales</taxon>
        <taxon>Pseudorhodoplanes</taxon>
    </lineage>
</organism>
<dbReference type="InterPro" id="IPR002347">
    <property type="entry name" value="SDR_fam"/>
</dbReference>
<dbReference type="RefSeq" id="WP_086091687.1">
    <property type="nucleotide sequence ID" value="NZ_CP021112.1"/>
</dbReference>
<evidence type="ECO:0000256" key="1">
    <source>
        <dbReference type="ARBA" id="ARBA00006484"/>
    </source>
</evidence>
<dbReference type="OrthoDB" id="335726at2"/>
<dbReference type="Pfam" id="PF00106">
    <property type="entry name" value="adh_short"/>
    <property type="match status" value="1"/>
</dbReference>
<keyword evidence="5" id="KW-1185">Reference proteome</keyword>
<dbReference type="SUPFAM" id="SSF51735">
    <property type="entry name" value="NAD(P)-binding Rossmann-fold domains"/>
    <property type="match status" value="1"/>
</dbReference>
<dbReference type="KEGG" id="psin:CAK95_26730"/>
<dbReference type="Gene3D" id="3.40.50.720">
    <property type="entry name" value="NAD(P)-binding Rossmann-like Domain"/>
    <property type="match status" value="1"/>
</dbReference>
<proteinExistence type="inferred from homology"/>
<keyword evidence="2" id="KW-0560">Oxidoreductase</keyword>
<gene>
    <name evidence="4" type="ORF">CAK95_26730</name>
</gene>
<protein>
    <recommendedName>
        <fullName evidence="6">Short-chain dehydrogenase</fullName>
    </recommendedName>
</protein>
<dbReference type="PRINTS" id="PR00081">
    <property type="entry name" value="GDHRDH"/>
</dbReference>